<feature type="region of interest" description="Disordered" evidence="15">
    <location>
        <begin position="31"/>
        <end position="51"/>
    </location>
</feature>
<accession>A0AAP4FAN0</accession>
<dbReference type="FunFam" id="3.20.20.120:FF:000001">
    <property type="entry name" value="Enolase"/>
    <property type="match status" value="1"/>
</dbReference>
<dbReference type="PROSITE" id="PS00164">
    <property type="entry name" value="ENOLASE"/>
    <property type="match status" value="1"/>
</dbReference>
<feature type="domain" description="Enolase C-terminal TIM barrel" evidence="16">
    <location>
        <begin position="138"/>
        <end position="422"/>
    </location>
</feature>
<dbReference type="SMART" id="SM01193">
    <property type="entry name" value="Enolase_N"/>
    <property type="match status" value="1"/>
</dbReference>
<dbReference type="FunFam" id="3.30.390.10:FF:000001">
    <property type="entry name" value="Enolase"/>
    <property type="match status" value="1"/>
</dbReference>
<dbReference type="SMART" id="SM01192">
    <property type="entry name" value="Enolase_C"/>
    <property type="match status" value="1"/>
</dbReference>
<evidence type="ECO:0000256" key="13">
    <source>
        <dbReference type="PIRSR" id="PIRSR001400-2"/>
    </source>
</evidence>
<dbReference type="PANTHER" id="PTHR11902:SF1">
    <property type="entry name" value="ENOLASE"/>
    <property type="match status" value="1"/>
</dbReference>
<evidence type="ECO:0000256" key="8">
    <source>
        <dbReference type="ARBA" id="ARBA00022842"/>
    </source>
</evidence>
<dbReference type="InterPro" id="IPR020809">
    <property type="entry name" value="Enolase_CS"/>
</dbReference>
<evidence type="ECO:0000313" key="18">
    <source>
        <dbReference type="EMBL" id="MDK4325526.1"/>
    </source>
</evidence>
<proteinExistence type="inferred from homology"/>
<feature type="binding site" evidence="13">
    <location>
        <position position="154"/>
    </location>
    <ligand>
        <name>substrate</name>
    </ligand>
</feature>
<comment type="catalytic activity">
    <reaction evidence="11">
        <text>(2R)-2-phosphoglycerate = phosphoenolpyruvate + H2O</text>
        <dbReference type="Rhea" id="RHEA:10164"/>
        <dbReference type="ChEBI" id="CHEBI:15377"/>
        <dbReference type="ChEBI" id="CHEBI:58289"/>
        <dbReference type="ChEBI" id="CHEBI:58702"/>
        <dbReference type="EC" id="4.2.1.11"/>
    </reaction>
</comment>
<evidence type="ECO:0000256" key="1">
    <source>
        <dbReference type="ARBA" id="ARBA00005031"/>
    </source>
</evidence>
<comment type="function">
    <text evidence="11">Catalyzes the reversible conversion of 2-phosphoglycerate (2-PG) into phosphoenolpyruvate (PEP). It is essential for the degradation of carbohydrates via glycolysis.</text>
</comment>
<dbReference type="GO" id="GO:0000015">
    <property type="term" value="C:phosphopyruvate hydratase complex"/>
    <property type="evidence" value="ECO:0007669"/>
    <property type="project" value="InterPro"/>
</dbReference>
<dbReference type="SUPFAM" id="SSF51604">
    <property type="entry name" value="Enolase C-terminal domain-like"/>
    <property type="match status" value="1"/>
</dbReference>
<evidence type="ECO:0000256" key="4">
    <source>
        <dbReference type="ARBA" id="ARBA00017068"/>
    </source>
</evidence>
<dbReference type="GeneID" id="64189127"/>
<organism evidence="18 19">
    <name type="scientific">Corynebacterium propinquum</name>
    <dbReference type="NCBI Taxonomy" id="43769"/>
    <lineage>
        <taxon>Bacteria</taxon>
        <taxon>Bacillati</taxon>
        <taxon>Actinomycetota</taxon>
        <taxon>Actinomycetes</taxon>
        <taxon>Mycobacteriales</taxon>
        <taxon>Corynebacteriaceae</taxon>
        <taxon>Corynebacterium</taxon>
    </lineage>
</organism>
<name>A0AAP4FAN0_9CORY</name>
<feature type="binding site" evidence="11 14">
    <location>
        <position position="282"/>
    </location>
    <ligand>
        <name>Mg(2+)</name>
        <dbReference type="ChEBI" id="CHEBI:18420"/>
    </ligand>
</feature>
<comment type="pathway">
    <text evidence="1 11">Carbohydrate degradation; glycolysis; pyruvate from D-glyceraldehyde 3-phosphate: step 4/5.</text>
</comment>
<dbReference type="Pfam" id="PF00113">
    <property type="entry name" value="Enolase_C"/>
    <property type="match status" value="1"/>
</dbReference>
<protein>
    <recommendedName>
        <fullName evidence="4 11">Enolase</fullName>
        <ecNumber evidence="3 11">4.2.1.11</ecNumber>
    </recommendedName>
    <alternativeName>
        <fullName evidence="11">2-phospho-D-glycerate hydro-lyase</fullName>
    </alternativeName>
    <alternativeName>
        <fullName evidence="11">2-phosphoglycerate dehydratase</fullName>
    </alternativeName>
</protein>
<dbReference type="HAMAP" id="MF_00318">
    <property type="entry name" value="Enolase"/>
    <property type="match status" value="1"/>
</dbReference>
<comment type="similarity">
    <text evidence="2 11">Belongs to the enolase family.</text>
</comment>
<feature type="binding site" evidence="11">
    <location>
        <position position="364"/>
    </location>
    <ligand>
        <name>(2R)-2-phosphoglycerate</name>
        <dbReference type="ChEBI" id="CHEBI:58289"/>
    </ligand>
</feature>
<dbReference type="PANTHER" id="PTHR11902">
    <property type="entry name" value="ENOLASE"/>
    <property type="match status" value="1"/>
</dbReference>
<dbReference type="Proteomes" id="UP001226160">
    <property type="component" value="Unassembled WGS sequence"/>
</dbReference>
<feature type="binding site" evidence="13">
    <location>
        <begin position="361"/>
        <end position="364"/>
    </location>
    <ligand>
        <name>substrate</name>
    </ligand>
</feature>
<dbReference type="PIRSF" id="PIRSF001400">
    <property type="entry name" value="Enolase"/>
    <property type="match status" value="1"/>
</dbReference>
<keyword evidence="7 11" id="KW-0479">Metal-binding</keyword>
<dbReference type="InterPro" id="IPR000941">
    <property type="entry name" value="Enolase"/>
</dbReference>
<dbReference type="GO" id="GO:0005576">
    <property type="term" value="C:extracellular region"/>
    <property type="evidence" value="ECO:0007669"/>
    <property type="project" value="UniProtKB-SubCell"/>
</dbReference>
<evidence type="ECO:0000256" key="12">
    <source>
        <dbReference type="PIRSR" id="PIRSR001400-1"/>
    </source>
</evidence>
<dbReference type="GO" id="GO:0000287">
    <property type="term" value="F:magnesium ion binding"/>
    <property type="evidence" value="ECO:0007669"/>
    <property type="project" value="UniProtKB-UniRule"/>
</dbReference>
<feature type="binding site" evidence="13">
    <location>
        <position position="385"/>
    </location>
    <ligand>
        <name>substrate</name>
    </ligand>
</feature>
<dbReference type="InterPro" id="IPR029017">
    <property type="entry name" value="Enolase-like_N"/>
</dbReference>
<evidence type="ECO:0000256" key="7">
    <source>
        <dbReference type="ARBA" id="ARBA00022723"/>
    </source>
</evidence>
<feature type="binding site" evidence="11 14">
    <location>
        <position position="309"/>
    </location>
    <ligand>
        <name>Mg(2+)</name>
        <dbReference type="ChEBI" id="CHEBI:18420"/>
    </ligand>
</feature>
<dbReference type="EMBL" id="JASNVP010000003">
    <property type="protein sequence ID" value="MDK4325526.1"/>
    <property type="molecule type" value="Genomic_DNA"/>
</dbReference>
<feature type="binding site" evidence="13">
    <location>
        <position position="282"/>
    </location>
    <ligand>
        <name>substrate</name>
    </ligand>
</feature>
<dbReference type="PRINTS" id="PR00148">
    <property type="entry name" value="ENOLASE"/>
</dbReference>
<evidence type="ECO:0000259" key="16">
    <source>
        <dbReference type="SMART" id="SM01192"/>
    </source>
</evidence>
<feature type="binding site" evidence="11">
    <location>
        <position position="334"/>
    </location>
    <ligand>
        <name>(2R)-2-phosphoglycerate</name>
        <dbReference type="ChEBI" id="CHEBI:58289"/>
    </ligand>
</feature>
<feature type="binding site" evidence="11 14">
    <location>
        <position position="241"/>
    </location>
    <ligand>
        <name>Mg(2+)</name>
        <dbReference type="ChEBI" id="CHEBI:18420"/>
    </ligand>
</feature>
<comment type="cofactor">
    <cofactor evidence="14">
        <name>Mg(2+)</name>
        <dbReference type="ChEBI" id="CHEBI:18420"/>
    </cofactor>
    <text evidence="14">Mg(2+) is required for catalysis and for stabilizing the dimer.</text>
</comment>
<evidence type="ECO:0000313" key="19">
    <source>
        <dbReference type="Proteomes" id="UP001226160"/>
    </source>
</evidence>
<comment type="cofactor">
    <cofactor evidence="11">
        <name>Mg(2+)</name>
        <dbReference type="ChEBI" id="CHEBI:18420"/>
    </cofactor>
    <text evidence="11">Binds a second Mg(2+) ion via substrate during catalysis.</text>
</comment>
<dbReference type="Pfam" id="PF03952">
    <property type="entry name" value="Enolase_N"/>
    <property type="match status" value="1"/>
</dbReference>
<keyword evidence="10 11" id="KW-0456">Lyase</keyword>
<dbReference type="GO" id="GO:0004634">
    <property type="term" value="F:phosphopyruvate hydratase activity"/>
    <property type="evidence" value="ECO:0007669"/>
    <property type="project" value="UniProtKB-UniRule"/>
</dbReference>
<feature type="active site" description="Proton donor" evidence="11 12">
    <location>
        <position position="204"/>
    </location>
</feature>
<dbReference type="SFLD" id="SFLDG00178">
    <property type="entry name" value="enolase"/>
    <property type="match status" value="1"/>
</dbReference>
<dbReference type="SFLD" id="SFLDS00001">
    <property type="entry name" value="Enolase"/>
    <property type="match status" value="1"/>
</dbReference>
<keyword evidence="9 11" id="KW-0324">Glycolysis</keyword>
<comment type="caution">
    <text evidence="18">The sequence shown here is derived from an EMBL/GenBank/DDBJ whole genome shotgun (WGS) entry which is preliminary data.</text>
</comment>
<evidence type="ECO:0000256" key="5">
    <source>
        <dbReference type="ARBA" id="ARBA00022490"/>
    </source>
</evidence>
<dbReference type="GO" id="GO:0006096">
    <property type="term" value="P:glycolytic process"/>
    <property type="evidence" value="ECO:0007669"/>
    <property type="project" value="UniProtKB-UniRule"/>
</dbReference>
<evidence type="ECO:0000256" key="2">
    <source>
        <dbReference type="ARBA" id="ARBA00009604"/>
    </source>
</evidence>
<sequence>MADIMHVFAREILDSRGNPTVEAEVVLDDGAHGRAGVPSGASTGEHEAHELRDGGTRYLGKGVLQAVENVNEVIADELAGQVADDQRLIDAAMLQLDGTENKSKLGANAILGVSMAVAKAAADSAALPLYRYIGGPNAHVLPVPMMNILNGGAHADSGVDVQEFMIAPLSATSFAEALQQGAEVYHALKAVLKERGLSTGLGDEGGFAPSVESTRAALDVIVEAIKKAGYQPGKDVALALDVASSEFYDNGSYKFEGSELSGEEMAQVYAELIDEYPIVSIEDPLDENDWDGYVNLTREIGDKVQIVGDDFFVTNPQRLREGIDKGAANALLVKVNQIGTLTETFDAVELAHRNGYRTMMSHRSGETEDTTIADLAVALSCGQIKTGAPARSERVAKYNRLLRIEEELDAAARYAGRDAFPRFRG</sequence>
<evidence type="ECO:0000256" key="3">
    <source>
        <dbReference type="ARBA" id="ARBA00012058"/>
    </source>
</evidence>
<evidence type="ECO:0000256" key="14">
    <source>
        <dbReference type="PIRSR" id="PIRSR001400-3"/>
    </source>
</evidence>
<evidence type="ECO:0000256" key="15">
    <source>
        <dbReference type="SAM" id="MobiDB-lite"/>
    </source>
</evidence>
<dbReference type="InterPro" id="IPR020811">
    <property type="entry name" value="Enolase_N"/>
</dbReference>
<dbReference type="Gene3D" id="3.20.20.120">
    <property type="entry name" value="Enolase-like C-terminal domain"/>
    <property type="match status" value="1"/>
</dbReference>
<dbReference type="InterPro" id="IPR020810">
    <property type="entry name" value="Enolase_C"/>
</dbReference>
<dbReference type="SFLD" id="SFLDF00002">
    <property type="entry name" value="enolase"/>
    <property type="match status" value="1"/>
</dbReference>
<evidence type="ECO:0000256" key="11">
    <source>
        <dbReference type="HAMAP-Rule" id="MF_00318"/>
    </source>
</evidence>
<evidence type="ECO:0000256" key="10">
    <source>
        <dbReference type="ARBA" id="ARBA00023239"/>
    </source>
</evidence>
<dbReference type="RefSeq" id="WP_018119901.1">
    <property type="nucleotide sequence ID" value="NZ_CABIYR010000003.1"/>
</dbReference>
<keyword evidence="8 11" id="KW-0460">Magnesium</keyword>
<feature type="binding site" evidence="13">
    <location>
        <position position="163"/>
    </location>
    <ligand>
        <name>substrate</name>
    </ligand>
</feature>
<dbReference type="SUPFAM" id="SSF54826">
    <property type="entry name" value="Enolase N-terminal domain-like"/>
    <property type="match status" value="1"/>
</dbReference>
<dbReference type="InterPro" id="IPR036849">
    <property type="entry name" value="Enolase-like_C_sf"/>
</dbReference>
<reference evidence="18" key="1">
    <citation type="submission" date="2023-05" db="EMBL/GenBank/DDBJ databases">
        <title>Metabolic capabilities are highly conserved among human nasal-associated Corynebacterium species in pangenomic analyses.</title>
        <authorList>
            <person name="Tran T.H."/>
            <person name="Roberts A.Q."/>
            <person name="Escapa I.F."/>
            <person name="Gao W."/>
            <person name="Conlan S."/>
            <person name="Kong H."/>
            <person name="Segre J.A."/>
            <person name="Kelly M.S."/>
            <person name="Lemon K.P."/>
        </authorList>
    </citation>
    <scope>NUCLEOTIDE SEQUENCE</scope>
    <source>
        <strain evidence="18">KPL2654</strain>
    </source>
</reference>
<feature type="binding site" evidence="13">
    <location>
        <position position="309"/>
    </location>
    <ligand>
        <name>substrate</name>
    </ligand>
</feature>
<keyword evidence="5 11" id="KW-0963">Cytoplasm</keyword>
<gene>
    <name evidence="11 18" type="primary">eno</name>
    <name evidence="18" type="ORF">QPX54_03220</name>
</gene>
<feature type="domain" description="Enolase N-terminal" evidence="17">
    <location>
        <begin position="4"/>
        <end position="133"/>
    </location>
</feature>
<dbReference type="GO" id="GO:0009986">
    <property type="term" value="C:cell surface"/>
    <property type="evidence" value="ECO:0007669"/>
    <property type="project" value="UniProtKB-SubCell"/>
</dbReference>
<feature type="binding site" evidence="11">
    <location>
        <position position="363"/>
    </location>
    <ligand>
        <name>(2R)-2-phosphoglycerate</name>
        <dbReference type="ChEBI" id="CHEBI:58289"/>
    </ligand>
</feature>
<comment type="subcellular location">
    <subcellularLocation>
        <location evidence="11">Cytoplasm</location>
    </subcellularLocation>
    <subcellularLocation>
        <location evidence="11">Secreted</location>
    </subcellularLocation>
    <subcellularLocation>
        <location evidence="11">Cell surface</location>
    </subcellularLocation>
    <text evidence="11">Fractions of enolase are present in both the cytoplasm and on the cell surface.</text>
</comment>
<dbReference type="CDD" id="cd03313">
    <property type="entry name" value="enolase"/>
    <property type="match status" value="1"/>
</dbReference>
<evidence type="ECO:0000256" key="6">
    <source>
        <dbReference type="ARBA" id="ARBA00022525"/>
    </source>
</evidence>
<keyword evidence="6 11" id="KW-0964">Secreted</keyword>
<dbReference type="Gene3D" id="3.30.390.10">
    <property type="entry name" value="Enolase-like, N-terminal domain"/>
    <property type="match status" value="1"/>
</dbReference>
<feature type="binding site" evidence="11">
    <location>
        <position position="385"/>
    </location>
    <ligand>
        <name>(2R)-2-phosphoglycerate</name>
        <dbReference type="ChEBI" id="CHEBI:58289"/>
    </ligand>
</feature>
<dbReference type="NCBIfam" id="TIGR01060">
    <property type="entry name" value="eno"/>
    <property type="match status" value="1"/>
</dbReference>
<dbReference type="AlphaFoldDB" id="A0AAP4FAN0"/>
<evidence type="ECO:0000256" key="9">
    <source>
        <dbReference type="ARBA" id="ARBA00023152"/>
    </source>
</evidence>
<dbReference type="EC" id="4.2.1.11" evidence="3 11"/>
<evidence type="ECO:0000259" key="17">
    <source>
        <dbReference type="SMART" id="SM01193"/>
    </source>
</evidence>
<feature type="active site" description="Proton acceptor" evidence="11 12">
    <location>
        <position position="334"/>
    </location>
</feature>
<feature type="binding site" evidence="11">
    <location>
        <position position="162"/>
    </location>
    <ligand>
        <name>(2R)-2-phosphoglycerate</name>
        <dbReference type="ChEBI" id="CHEBI:58289"/>
    </ligand>
</feature>